<dbReference type="PRINTS" id="PR00298">
    <property type="entry name" value="CHAPERONIN60"/>
</dbReference>
<dbReference type="SUPFAM" id="SSF52029">
    <property type="entry name" value="GroEL apical domain-like"/>
    <property type="match status" value="1"/>
</dbReference>
<keyword evidence="4" id="KW-1185">Reference proteome</keyword>
<keyword evidence="2" id="KW-0143">Chaperone</keyword>
<dbReference type="GO" id="GO:0042026">
    <property type="term" value="P:protein refolding"/>
    <property type="evidence" value="ECO:0007669"/>
    <property type="project" value="InterPro"/>
</dbReference>
<dbReference type="Gene3D" id="1.10.560.10">
    <property type="entry name" value="GroEL-like equatorial domain"/>
    <property type="match status" value="1"/>
</dbReference>
<sequence length="541" mass="59806">MLVPTSNRNDKNFNNKYISLLGPESRQKLLEGIHAISDMVSTTLGPQGKCVLLNDEANNIRLTKDGVTVARNFFNVDPIKNTGAQLIKNIASEVNNKSGDGTTTTTVLACKLLSLYNKTILEGHNSNELRKQLAEASSIVTEFISNYVKIANNKDIYNIALISSNNHKNISEILYKIYSELGHDAVITINNYPANKDNVSFTDGYSIDHGFSSSFFINNFKLNQCDLSGSVNILLSNSELTSMNSLIEVFEHSLKTNKPLLIITKSISDELLETIIVNKLKHQLDVCVIKLEESDLNKIDVLNDISVLTGATIVNPMSKNVISIESLGQLKEAIVTKNSCTIISGNGDKDKKEMYINDLTSSLKHTKDLSKKIKLDKRIAKLKNKIAKIDLEAANQLEFGEIYDRAEDAINAVKTAIKSGILPGGGVMLYMASLYLDEINKNLNKQGYSILSEALKTPIETMLRNANLKINETLEKINYLNKPIESKNGDFIGINFKNNEYVKMIDNGIIDPADVVLDSITKSVNLANQFSSINGLIYSNV</sequence>
<dbReference type="NCBIfam" id="NF009487">
    <property type="entry name" value="PRK12849.1"/>
    <property type="match status" value="1"/>
</dbReference>
<proteinExistence type="inferred from homology"/>
<accession>A0A6P6XJC7</accession>
<dbReference type="Pfam" id="PF00118">
    <property type="entry name" value="Cpn60_TCP1"/>
    <property type="match status" value="1"/>
</dbReference>
<comment type="similarity">
    <text evidence="1 3">Belongs to the chaperonin (HSP60) family.</text>
</comment>
<dbReference type="SMR" id="A0A6P6XJC7"/>
<dbReference type="InterPro" id="IPR002423">
    <property type="entry name" value="Cpn60/GroEL/TCP-1"/>
</dbReference>
<evidence type="ECO:0000313" key="4">
    <source>
        <dbReference type="Proteomes" id="UP000515146"/>
    </source>
</evidence>
<evidence type="ECO:0000256" key="1">
    <source>
        <dbReference type="ARBA" id="ARBA00006607"/>
    </source>
</evidence>
<dbReference type="PANTHER" id="PTHR45633">
    <property type="entry name" value="60 KDA HEAT SHOCK PROTEIN, MITOCHONDRIAL"/>
    <property type="match status" value="1"/>
</dbReference>
<organism evidence="4 5">
    <name type="scientific">Dermatophagoides pteronyssinus</name>
    <name type="common">European house dust mite</name>
    <dbReference type="NCBI Taxonomy" id="6956"/>
    <lineage>
        <taxon>Eukaryota</taxon>
        <taxon>Metazoa</taxon>
        <taxon>Ecdysozoa</taxon>
        <taxon>Arthropoda</taxon>
        <taxon>Chelicerata</taxon>
        <taxon>Arachnida</taxon>
        <taxon>Acari</taxon>
        <taxon>Acariformes</taxon>
        <taxon>Sarcoptiformes</taxon>
        <taxon>Astigmata</taxon>
        <taxon>Psoroptidia</taxon>
        <taxon>Analgoidea</taxon>
        <taxon>Pyroglyphidae</taxon>
        <taxon>Dermatophagoidinae</taxon>
        <taxon>Dermatophagoides</taxon>
    </lineage>
</organism>
<evidence type="ECO:0000256" key="2">
    <source>
        <dbReference type="ARBA" id="ARBA00023186"/>
    </source>
</evidence>
<dbReference type="InterPro" id="IPR027409">
    <property type="entry name" value="GroEL-like_apical_dom_sf"/>
</dbReference>
<protein>
    <submittedName>
        <fullName evidence="5">Uncharacterized protein LOC113788381</fullName>
    </submittedName>
</protein>
<dbReference type="Gene3D" id="3.30.260.10">
    <property type="entry name" value="TCP-1-like chaperonin intermediate domain"/>
    <property type="match status" value="1"/>
</dbReference>
<dbReference type="AlphaFoldDB" id="A0A6P6XJC7"/>
<dbReference type="InterPro" id="IPR027410">
    <property type="entry name" value="TCP-1-like_intermed_sf"/>
</dbReference>
<gene>
    <name evidence="5" type="primary">LOC113788381</name>
</gene>
<dbReference type="InterPro" id="IPR027413">
    <property type="entry name" value="GROEL-like_equatorial_sf"/>
</dbReference>
<dbReference type="GO" id="GO:0005524">
    <property type="term" value="F:ATP binding"/>
    <property type="evidence" value="ECO:0007669"/>
    <property type="project" value="InterPro"/>
</dbReference>
<dbReference type="GO" id="GO:0140662">
    <property type="term" value="F:ATP-dependent protein folding chaperone"/>
    <property type="evidence" value="ECO:0007669"/>
    <property type="project" value="InterPro"/>
</dbReference>
<name>A0A6P6XJC7_DERPT</name>
<dbReference type="InterPro" id="IPR001844">
    <property type="entry name" value="Cpn60/GroEL"/>
</dbReference>
<evidence type="ECO:0000256" key="3">
    <source>
        <dbReference type="RuleBase" id="RU000418"/>
    </source>
</evidence>
<dbReference type="SUPFAM" id="SSF54849">
    <property type="entry name" value="GroEL-intermediate domain like"/>
    <property type="match status" value="1"/>
</dbReference>
<dbReference type="OrthoDB" id="1714907at2759"/>
<dbReference type="InParanoid" id="A0A6P6XJC7"/>
<dbReference type="FunFam" id="3.50.7.10:FF:000001">
    <property type="entry name" value="60 kDa chaperonin"/>
    <property type="match status" value="1"/>
</dbReference>
<dbReference type="Gene3D" id="3.50.7.10">
    <property type="entry name" value="GroEL"/>
    <property type="match status" value="1"/>
</dbReference>
<evidence type="ECO:0000313" key="5">
    <source>
        <dbReference type="RefSeq" id="XP_027193645.1"/>
    </source>
</evidence>
<dbReference type="Proteomes" id="UP000515146">
    <property type="component" value="Unplaced"/>
</dbReference>
<reference evidence="5" key="1">
    <citation type="submission" date="2025-08" db="UniProtKB">
        <authorList>
            <consortium name="RefSeq"/>
        </authorList>
    </citation>
    <scope>IDENTIFICATION</scope>
    <source>
        <strain evidence="5">Airmid</strain>
    </source>
</reference>
<dbReference type="SUPFAM" id="SSF48592">
    <property type="entry name" value="GroEL equatorial domain-like"/>
    <property type="match status" value="1"/>
</dbReference>
<dbReference type="RefSeq" id="XP_027193645.1">
    <property type="nucleotide sequence ID" value="XM_027337844.1"/>
</dbReference>
<dbReference type="KEGG" id="dpte:113788381"/>